<evidence type="ECO:0000256" key="4">
    <source>
        <dbReference type="ARBA" id="ARBA00022840"/>
    </source>
</evidence>
<dbReference type="EMBL" id="FN649760">
    <property type="protein sequence ID" value="CBJ32561.1"/>
    <property type="molecule type" value="Genomic_DNA"/>
</dbReference>
<keyword evidence="3" id="KW-0547">Nucleotide-binding</keyword>
<dbReference type="Pfam" id="PF00501">
    <property type="entry name" value="AMP-binding"/>
    <property type="match status" value="1"/>
</dbReference>
<organism evidence="7 8">
    <name type="scientific">Ectocarpus siliculosus</name>
    <name type="common">Brown alga</name>
    <name type="synonym">Conferva siliculosa</name>
    <dbReference type="NCBI Taxonomy" id="2880"/>
    <lineage>
        <taxon>Eukaryota</taxon>
        <taxon>Sar</taxon>
        <taxon>Stramenopiles</taxon>
        <taxon>Ochrophyta</taxon>
        <taxon>PX clade</taxon>
        <taxon>Phaeophyceae</taxon>
        <taxon>Ectocarpales</taxon>
        <taxon>Ectocarpaceae</taxon>
        <taxon>Ectocarpus</taxon>
    </lineage>
</organism>
<dbReference type="Gene3D" id="3.30.300.30">
    <property type="match status" value="1"/>
</dbReference>
<evidence type="ECO:0000259" key="5">
    <source>
        <dbReference type="Pfam" id="PF00501"/>
    </source>
</evidence>
<evidence type="ECO:0000256" key="1">
    <source>
        <dbReference type="ARBA" id="ARBA00006432"/>
    </source>
</evidence>
<reference evidence="7 8" key="1">
    <citation type="journal article" date="2010" name="Nature">
        <title>The Ectocarpus genome and the independent evolution of multicellularity in brown algae.</title>
        <authorList>
            <person name="Cock J.M."/>
            <person name="Sterck L."/>
            <person name="Rouze P."/>
            <person name="Scornet D."/>
            <person name="Allen A.E."/>
            <person name="Amoutzias G."/>
            <person name="Anthouard V."/>
            <person name="Artiguenave F."/>
            <person name="Aury J.M."/>
            <person name="Badger J.H."/>
            <person name="Beszteri B."/>
            <person name="Billiau K."/>
            <person name="Bonnet E."/>
            <person name="Bothwell J.H."/>
            <person name="Bowler C."/>
            <person name="Boyen C."/>
            <person name="Brownlee C."/>
            <person name="Carrano C.J."/>
            <person name="Charrier B."/>
            <person name="Cho G.Y."/>
            <person name="Coelho S.M."/>
            <person name="Collen J."/>
            <person name="Corre E."/>
            <person name="Da Silva C."/>
            <person name="Delage L."/>
            <person name="Delaroque N."/>
            <person name="Dittami S.M."/>
            <person name="Doulbeau S."/>
            <person name="Elias M."/>
            <person name="Farnham G."/>
            <person name="Gachon C.M."/>
            <person name="Gschloessl B."/>
            <person name="Heesch S."/>
            <person name="Jabbari K."/>
            <person name="Jubin C."/>
            <person name="Kawai H."/>
            <person name="Kimura K."/>
            <person name="Kloareg B."/>
            <person name="Kupper F.C."/>
            <person name="Lang D."/>
            <person name="Le Bail A."/>
            <person name="Leblanc C."/>
            <person name="Lerouge P."/>
            <person name="Lohr M."/>
            <person name="Lopez P.J."/>
            <person name="Martens C."/>
            <person name="Maumus F."/>
            <person name="Michel G."/>
            <person name="Miranda-Saavedra D."/>
            <person name="Morales J."/>
            <person name="Moreau H."/>
            <person name="Motomura T."/>
            <person name="Nagasato C."/>
            <person name="Napoli C.A."/>
            <person name="Nelson D.R."/>
            <person name="Nyvall-Collen P."/>
            <person name="Peters A.F."/>
            <person name="Pommier C."/>
            <person name="Potin P."/>
            <person name="Poulain J."/>
            <person name="Quesneville H."/>
            <person name="Read B."/>
            <person name="Rensing S.A."/>
            <person name="Ritter A."/>
            <person name="Rousvoal S."/>
            <person name="Samanta M."/>
            <person name="Samson G."/>
            <person name="Schroeder D.C."/>
            <person name="Segurens B."/>
            <person name="Strittmatter M."/>
            <person name="Tonon T."/>
            <person name="Tregear J.W."/>
            <person name="Valentin K."/>
            <person name="von Dassow P."/>
            <person name="Yamagishi T."/>
            <person name="Van de Peer Y."/>
            <person name="Wincker P."/>
        </authorList>
    </citation>
    <scope>NUCLEOTIDE SEQUENCE [LARGE SCALE GENOMIC DNA]</scope>
    <source>
        <strain evidence="8">Ec32 / CCAP1310/4</strain>
    </source>
</reference>
<proteinExistence type="inferred from homology"/>
<evidence type="ECO:0000259" key="6">
    <source>
        <dbReference type="Pfam" id="PF13193"/>
    </source>
</evidence>
<evidence type="ECO:0000256" key="3">
    <source>
        <dbReference type="ARBA" id="ARBA00022741"/>
    </source>
</evidence>
<dbReference type="GO" id="GO:0005789">
    <property type="term" value="C:endoplasmic reticulum membrane"/>
    <property type="evidence" value="ECO:0007669"/>
    <property type="project" value="TreeGrafter"/>
</dbReference>
<feature type="domain" description="AMP-dependent synthetase/ligase" evidence="5">
    <location>
        <begin position="79"/>
        <end position="414"/>
    </location>
</feature>
<gene>
    <name evidence="7" type="ORF">Esi_0347_0011</name>
</gene>
<keyword evidence="2" id="KW-0436">Ligase</keyword>
<dbReference type="eggNOG" id="KOG1179">
    <property type="taxonomic scope" value="Eukaryota"/>
</dbReference>
<dbReference type="Proteomes" id="UP000002630">
    <property type="component" value="Unassembled WGS sequence"/>
</dbReference>
<evidence type="ECO:0000313" key="8">
    <source>
        <dbReference type="Proteomes" id="UP000002630"/>
    </source>
</evidence>
<dbReference type="PANTHER" id="PTHR43107">
    <property type="entry name" value="LONG-CHAIN FATTY ACID TRANSPORT PROTEIN"/>
    <property type="match status" value="1"/>
</dbReference>
<keyword evidence="4" id="KW-0067">ATP-binding</keyword>
<evidence type="ECO:0000313" key="7">
    <source>
        <dbReference type="EMBL" id="CBJ32561.1"/>
    </source>
</evidence>
<name>D7FYL9_ECTSI</name>
<evidence type="ECO:0000256" key="2">
    <source>
        <dbReference type="ARBA" id="ARBA00022598"/>
    </source>
</evidence>
<keyword evidence="8" id="KW-1185">Reference proteome</keyword>
<accession>D7FYL9</accession>
<dbReference type="GO" id="GO:0005324">
    <property type="term" value="F:long-chain fatty acid transmembrane transporter activity"/>
    <property type="evidence" value="ECO:0007669"/>
    <property type="project" value="TreeGrafter"/>
</dbReference>
<dbReference type="GO" id="GO:0005524">
    <property type="term" value="F:ATP binding"/>
    <property type="evidence" value="ECO:0007669"/>
    <property type="project" value="UniProtKB-KW"/>
</dbReference>
<dbReference type="PANTHER" id="PTHR43107:SF15">
    <property type="entry name" value="FATTY ACID TRANSPORT PROTEIN 3, ISOFORM A"/>
    <property type="match status" value="1"/>
</dbReference>
<dbReference type="PROSITE" id="PS00455">
    <property type="entry name" value="AMP_BINDING"/>
    <property type="match status" value="1"/>
</dbReference>
<dbReference type="GO" id="GO:0044539">
    <property type="term" value="P:long-chain fatty acid import into cell"/>
    <property type="evidence" value="ECO:0007669"/>
    <property type="project" value="TreeGrafter"/>
</dbReference>
<protein>
    <submittedName>
        <fullName evidence="7">Acyl-CoA synthetase</fullName>
    </submittedName>
</protein>
<dbReference type="STRING" id="2880.D7FYL9"/>
<dbReference type="SUPFAM" id="SSF56801">
    <property type="entry name" value="Acetyl-CoA synthetase-like"/>
    <property type="match status" value="1"/>
</dbReference>
<dbReference type="InParanoid" id="D7FYL9"/>
<sequence>MLLLACFVGAVCLLITRGRRNFCWRNTKRLFRSGGLAAVAVRDALRFCSDILILVRLLLVLKVKAARVRGVDWSVADMFEEILYRHGDKPAIVVAETGSSTTYTQLDRRSNQVAYWALSQGLQKGDVVALIMPSCPDYVAIWLGMAKVGVCTALVNIHTKGPALAHAVRIALEQSKSHTPIVVVDRSLAALMDPDVLDALPETVRICVYGGEAEAGDISRDDMWSQIATMSQGSVPEGSRRGIMWNSPLIYIYTSGTTGLPKASKISHLRFFSSAVMFSVATRLRSNDRVYCALPLYHSSGGMLGVGGCWRARCTLVVRRRFSVRHFSSDCVAHRCSVVQYIGEVARYLVNSNETDLDQQCSIRVAFGNGLSPDVWRRFQQRYHVQRICEFYASTEGNVAMVNTTSKVGAVGVVPWFAAKLYPTLLLKMDPEGEELLRDSRGRCVPCQPGEVGQLVGLINDHDPARRFEGYTDSKASAKKIVRDVMLPGDLYFASGDLLRKDAFGFYYWVDRLGDTFRWKGENVATTEVAHVICGFPGIADVNVYGVEVPGTEGRAGMAAIALKESRQADELDWKRFFQHLNRHLPSFAQPQFLRVAAISSSTSHMTTTFKRIKTQLRKEGFDPTNIEGEALLLRDGVDRTFVPLSRHLYEAISDGSLRL</sequence>
<feature type="domain" description="AMP-binding enzyme C-terminal" evidence="6">
    <location>
        <begin position="528"/>
        <end position="597"/>
    </location>
</feature>
<dbReference type="InterPro" id="IPR045851">
    <property type="entry name" value="AMP-bd_C_sf"/>
</dbReference>
<dbReference type="Pfam" id="PF13193">
    <property type="entry name" value="AMP-binding_C"/>
    <property type="match status" value="1"/>
</dbReference>
<dbReference type="AlphaFoldDB" id="D7FYL9"/>
<dbReference type="GO" id="GO:0005886">
    <property type="term" value="C:plasma membrane"/>
    <property type="evidence" value="ECO:0007669"/>
    <property type="project" value="TreeGrafter"/>
</dbReference>
<dbReference type="InterPro" id="IPR020845">
    <property type="entry name" value="AMP-binding_CS"/>
</dbReference>
<dbReference type="GO" id="GO:0004467">
    <property type="term" value="F:long-chain fatty acid-CoA ligase activity"/>
    <property type="evidence" value="ECO:0007669"/>
    <property type="project" value="TreeGrafter"/>
</dbReference>
<dbReference type="InterPro" id="IPR025110">
    <property type="entry name" value="AMP-bd_C"/>
</dbReference>
<comment type="similarity">
    <text evidence="1">Belongs to the ATP-dependent AMP-binding enzyme family.</text>
</comment>
<dbReference type="InterPro" id="IPR042099">
    <property type="entry name" value="ANL_N_sf"/>
</dbReference>
<dbReference type="FunFam" id="3.30.300.30:FF:000002">
    <property type="entry name" value="Long-chain fatty acid transport protein 1"/>
    <property type="match status" value="1"/>
</dbReference>
<dbReference type="Gene3D" id="3.40.50.12780">
    <property type="entry name" value="N-terminal domain of ligase-like"/>
    <property type="match status" value="1"/>
</dbReference>
<dbReference type="OrthoDB" id="288590at2759"/>
<dbReference type="InterPro" id="IPR000873">
    <property type="entry name" value="AMP-dep_synth/lig_dom"/>
</dbReference>